<reference evidence="2 3" key="1">
    <citation type="submission" date="2016-10" db="EMBL/GenBank/DDBJ databases">
        <authorList>
            <person name="de Groot N.N."/>
        </authorList>
    </citation>
    <scope>NUCLEOTIDE SEQUENCE [LARGE SCALE GENOMIC DNA]</scope>
    <source>
        <strain evidence="2 3">AR40</strain>
    </source>
</reference>
<dbReference type="PANTHER" id="PTHR34407">
    <property type="entry name" value="EXPRESSED PROTEIN"/>
    <property type="match status" value="1"/>
</dbReference>
<name>A0A1H9N7T4_BUTFI</name>
<accession>A0A1H9N7T4</accession>
<dbReference type="InterPro" id="IPR013830">
    <property type="entry name" value="SGNH_hydro"/>
</dbReference>
<dbReference type="InterPro" id="IPR036514">
    <property type="entry name" value="SGNH_hydro_sf"/>
</dbReference>
<dbReference type="RefSeq" id="WP_074754583.1">
    <property type="nucleotide sequence ID" value="NZ_FOGJ01000004.1"/>
</dbReference>
<dbReference type="Gene3D" id="3.40.50.1110">
    <property type="entry name" value="SGNH hydrolase"/>
    <property type="match status" value="1"/>
</dbReference>
<dbReference type="CDD" id="cd00229">
    <property type="entry name" value="SGNH_hydrolase"/>
    <property type="match status" value="1"/>
</dbReference>
<evidence type="ECO:0000259" key="1">
    <source>
        <dbReference type="Pfam" id="PF13472"/>
    </source>
</evidence>
<feature type="domain" description="SGNH hydrolase-type esterase" evidence="1">
    <location>
        <begin position="215"/>
        <end position="386"/>
    </location>
</feature>
<sequence>MRGPVAPRDPEKKRQFYFLMKDKNVFAFPTPDGKGITPIYLDGGRLIEASKFVGNLSDENLIDMLKTAQGFKKLVHSIGVIVDGCDKDTECKFVFQFYGKNDLLGGGTLLEMPVACNGAEHLLDLSSIDLTDEDKEVGQCRFEYGANDFTANVTVKLYLNDGFDAPVQEEDAPVDLESAEFAAHVRDSVLQVGNSYRFNKAVEKARRGEDTTIAFIGGSITQGAGAVPINTECYAYKTYEAFKKLIGMDENIHYVKAGVGGTPSELGMLRYDRDVRRDGEVEPDVVIVEFAVNDEGDETKGVCFESLVRKIWNGKSQPAVIILFSVFANDYNLEDRLSPVGKAYDLPMVSLKACVTDQFYKTKETGRLITKAQYFYDVFHPTNTGHSVMAMCLEQVMKDMLDNKSEEDTDFDKVVSPIGTDFETVVLFDKKDKPVEALIDEGDFDSTDTELQAVEMNMDIKGTKQFPNNWRFDAKKHCSFSKPFTMEVEAKRLVIINKDSGSPLEGVADVYVDGEYVRSINPLDNGWVHCNPLIILNDTECKKRRVEVKMAKGSEEKSFTILGFGIVR</sequence>
<dbReference type="SUPFAM" id="SSF52266">
    <property type="entry name" value="SGNH hydrolase"/>
    <property type="match status" value="1"/>
</dbReference>
<dbReference type="OrthoDB" id="8233337at2"/>
<dbReference type="Pfam" id="PF13472">
    <property type="entry name" value="Lipase_GDSL_2"/>
    <property type="match status" value="1"/>
</dbReference>
<evidence type="ECO:0000313" key="3">
    <source>
        <dbReference type="Proteomes" id="UP000182584"/>
    </source>
</evidence>
<dbReference type="EMBL" id="FOGJ01000004">
    <property type="protein sequence ID" value="SER31719.1"/>
    <property type="molecule type" value="Genomic_DNA"/>
</dbReference>
<organism evidence="2 3">
    <name type="scientific">Butyrivibrio fibrisolvens</name>
    <dbReference type="NCBI Taxonomy" id="831"/>
    <lineage>
        <taxon>Bacteria</taxon>
        <taxon>Bacillati</taxon>
        <taxon>Bacillota</taxon>
        <taxon>Clostridia</taxon>
        <taxon>Lachnospirales</taxon>
        <taxon>Lachnospiraceae</taxon>
        <taxon>Butyrivibrio</taxon>
    </lineage>
</organism>
<protein>
    <submittedName>
        <fullName evidence="2">Lysophospholipase L1</fullName>
    </submittedName>
</protein>
<dbReference type="Proteomes" id="UP000182584">
    <property type="component" value="Unassembled WGS sequence"/>
</dbReference>
<proteinExistence type="predicted"/>
<gene>
    <name evidence="2" type="ORF">SAMN04487884_10473</name>
</gene>
<dbReference type="AlphaFoldDB" id="A0A1H9N7T4"/>
<dbReference type="eggNOG" id="COG2755">
    <property type="taxonomic scope" value="Bacteria"/>
</dbReference>
<evidence type="ECO:0000313" key="2">
    <source>
        <dbReference type="EMBL" id="SER31719.1"/>
    </source>
</evidence>
<dbReference type="PANTHER" id="PTHR34407:SF1">
    <property type="entry name" value="SGNH HYDROLASE-TYPE ESTERASE DOMAIN-CONTAINING PROTEIN"/>
    <property type="match status" value="1"/>
</dbReference>